<dbReference type="Proteomes" id="UP000177900">
    <property type="component" value="Unassembled WGS sequence"/>
</dbReference>
<gene>
    <name evidence="3" type="ORF">A2864_01385</name>
</gene>
<feature type="domain" description="PurE" evidence="2">
    <location>
        <begin position="6"/>
        <end position="154"/>
    </location>
</feature>
<reference evidence="3 4" key="1">
    <citation type="journal article" date="2016" name="Nat. Commun.">
        <title>Thousands of microbial genomes shed light on interconnected biogeochemical processes in an aquifer system.</title>
        <authorList>
            <person name="Anantharaman K."/>
            <person name="Brown C.T."/>
            <person name="Hug L.A."/>
            <person name="Sharon I."/>
            <person name="Castelle C.J."/>
            <person name="Probst A.J."/>
            <person name="Thomas B.C."/>
            <person name="Singh A."/>
            <person name="Wilkins M.J."/>
            <person name="Karaoz U."/>
            <person name="Brodie E.L."/>
            <person name="Williams K.H."/>
            <person name="Hubbard S.S."/>
            <person name="Banfield J.F."/>
        </authorList>
    </citation>
    <scope>NUCLEOTIDE SEQUENCE [LARGE SCALE GENOMIC DNA]</scope>
</reference>
<dbReference type="Gene3D" id="3.40.50.1970">
    <property type="match status" value="1"/>
</dbReference>
<dbReference type="SMART" id="SM01001">
    <property type="entry name" value="AIRC"/>
    <property type="match status" value="1"/>
</dbReference>
<sequence>MKAGAGTVAIIAGSGSDAEWVEKIEKHLTSFPLINVQKIVASAHKTPEYVSRWVKSLDSINSKLVYIAVAGRSNALGAYLDFATPNPVVNCPPYSEKYAGGDIFSSLRLPSGSGAVTVIEPEAAAIAAAKILAENNLLTWATLFKFQRDLRNKVISANP</sequence>
<protein>
    <recommendedName>
        <fullName evidence="2">PurE domain-containing protein</fullName>
    </recommendedName>
</protein>
<comment type="caution">
    <text evidence="3">The sequence shown here is derived from an EMBL/GenBank/DDBJ whole genome shotgun (WGS) entry which is preliminary data.</text>
</comment>
<organism evidence="3 4">
    <name type="scientific">Candidatus Woykebacteria bacterium RIFCSPHIGHO2_01_FULL_39_12</name>
    <dbReference type="NCBI Taxonomy" id="1802599"/>
    <lineage>
        <taxon>Bacteria</taxon>
        <taxon>Candidatus Woykeibacteriota</taxon>
    </lineage>
</organism>
<dbReference type="PANTHER" id="PTHR23046">
    <property type="entry name" value="PHOSPHORIBOSYLAMINOIMIDAZOLE CARBOXYLASE CATALYTIC SUBUNIT"/>
    <property type="match status" value="1"/>
</dbReference>
<keyword evidence="1" id="KW-0658">Purine biosynthesis</keyword>
<dbReference type="InterPro" id="IPR024694">
    <property type="entry name" value="PurE_prokaryotes"/>
</dbReference>
<proteinExistence type="predicted"/>
<accession>A0A1G1WJ72</accession>
<dbReference type="AlphaFoldDB" id="A0A1G1WJ72"/>
<dbReference type="InterPro" id="IPR000031">
    <property type="entry name" value="PurE_dom"/>
</dbReference>
<dbReference type="SUPFAM" id="SSF52255">
    <property type="entry name" value="N5-CAIR mutase (phosphoribosylaminoimidazole carboxylase, PurE)"/>
    <property type="match status" value="1"/>
</dbReference>
<evidence type="ECO:0000313" key="4">
    <source>
        <dbReference type="Proteomes" id="UP000177900"/>
    </source>
</evidence>
<evidence type="ECO:0000259" key="2">
    <source>
        <dbReference type="SMART" id="SM01001"/>
    </source>
</evidence>
<dbReference type="EMBL" id="MHCV01000035">
    <property type="protein sequence ID" value="OGY27257.1"/>
    <property type="molecule type" value="Genomic_DNA"/>
</dbReference>
<dbReference type="Pfam" id="PF00731">
    <property type="entry name" value="AIRC"/>
    <property type="match status" value="1"/>
</dbReference>
<evidence type="ECO:0000313" key="3">
    <source>
        <dbReference type="EMBL" id="OGY27257.1"/>
    </source>
</evidence>
<evidence type="ECO:0000256" key="1">
    <source>
        <dbReference type="ARBA" id="ARBA00022755"/>
    </source>
</evidence>
<dbReference type="PANTHER" id="PTHR23046:SF2">
    <property type="entry name" value="PHOSPHORIBOSYLAMINOIMIDAZOLE CARBOXYLASE"/>
    <property type="match status" value="1"/>
</dbReference>
<name>A0A1G1WJ72_9BACT</name>
<dbReference type="GO" id="GO:0006189">
    <property type="term" value="P:'de novo' IMP biosynthetic process"/>
    <property type="evidence" value="ECO:0007669"/>
    <property type="project" value="InterPro"/>
</dbReference>